<accession>A0AA39UCU5</accession>
<dbReference type="Proteomes" id="UP001175227">
    <property type="component" value="Unassembled WGS sequence"/>
</dbReference>
<proteinExistence type="predicted"/>
<organism evidence="6 7">
    <name type="scientific">Armillaria novae-zelandiae</name>
    <dbReference type="NCBI Taxonomy" id="153914"/>
    <lineage>
        <taxon>Eukaryota</taxon>
        <taxon>Fungi</taxon>
        <taxon>Dikarya</taxon>
        <taxon>Basidiomycota</taxon>
        <taxon>Agaricomycotina</taxon>
        <taxon>Agaricomycetes</taxon>
        <taxon>Agaricomycetidae</taxon>
        <taxon>Agaricales</taxon>
        <taxon>Marasmiineae</taxon>
        <taxon>Physalacriaceae</taxon>
        <taxon>Armillaria</taxon>
    </lineage>
</organism>
<evidence type="ECO:0000256" key="5">
    <source>
        <dbReference type="SAM" id="MobiDB-lite"/>
    </source>
</evidence>
<dbReference type="EMBL" id="JAUEPR010000030">
    <property type="protein sequence ID" value="KAK0473970.1"/>
    <property type="molecule type" value="Genomic_DNA"/>
</dbReference>
<protein>
    <recommendedName>
        <fullName evidence="1">DNA (cytosine-5-)-methyltransferase</fullName>
        <ecNumber evidence="1">2.1.1.37</ecNumber>
    </recommendedName>
</protein>
<feature type="compositionally biased region" description="Polar residues" evidence="5">
    <location>
        <begin position="74"/>
        <end position="84"/>
    </location>
</feature>
<dbReference type="GO" id="GO:0032259">
    <property type="term" value="P:methylation"/>
    <property type="evidence" value="ECO:0007669"/>
    <property type="project" value="UniProtKB-KW"/>
</dbReference>
<gene>
    <name evidence="6" type="ORF">IW261DRAFT_1569340</name>
</gene>
<dbReference type="Gene3D" id="3.40.50.150">
    <property type="entry name" value="Vaccinia Virus protein VP39"/>
    <property type="match status" value="2"/>
</dbReference>
<keyword evidence="3" id="KW-0808">Transferase</keyword>
<keyword evidence="4" id="KW-0949">S-adenosyl-L-methionine</keyword>
<name>A0AA39UCU5_9AGAR</name>
<evidence type="ECO:0000313" key="7">
    <source>
        <dbReference type="Proteomes" id="UP001175227"/>
    </source>
</evidence>
<keyword evidence="2" id="KW-0489">Methyltransferase</keyword>
<feature type="region of interest" description="Disordered" evidence="5">
    <location>
        <begin position="1"/>
        <end position="87"/>
    </location>
</feature>
<dbReference type="SUPFAM" id="SSF53335">
    <property type="entry name" value="S-adenosyl-L-methionine-dependent methyltransferases"/>
    <property type="match status" value="1"/>
</dbReference>
<dbReference type="PANTHER" id="PTHR10629">
    <property type="entry name" value="CYTOSINE-SPECIFIC METHYLTRANSFERASE"/>
    <property type="match status" value="1"/>
</dbReference>
<feature type="region of interest" description="Disordered" evidence="5">
    <location>
        <begin position="748"/>
        <end position="774"/>
    </location>
</feature>
<dbReference type="InterPro" id="IPR029063">
    <property type="entry name" value="SAM-dependent_MTases_sf"/>
</dbReference>
<dbReference type="EC" id="2.1.1.37" evidence="1"/>
<keyword evidence="7" id="KW-1185">Reference proteome</keyword>
<dbReference type="GO" id="GO:0044027">
    <property type="term" value="P:negative regulation of gene expression via chromosomal CpG island methylation"/>
    <property type="evidence" value="ECO:0007669"/>
    <property type="project" value="TreeGrafter"/>
</dbReference>
<evidence type="ECO:0000256" key="2">
    <source>
        <dbReference type="ARBA" id="ARBA00022603"/>
    </source>
</evidence>
<dbReference type="GO" id="GO:0003886">
    <property type="term" value="F:DNA (cytosine-5-)-methyltransferase activity"/>
    <property type="evidence" value="ECO:0007669"/>
    <property type="project" value="UniProtKB-EC"/>
</dbReference>
<dbReference type="GO" id="GO:0005634">
    <property type="term" value="C:nucleus"/>
    <property type="evidence" value="ECO:0007669"/>
    <property type="project" value="TreeGrafter"/>
</dbReference>
<evidence type="ECO:0000256" key="3">
    <source>
        <dbReference type="ARBA" id="ARBA00022679"/>
    </source>
</evidence>
<dbReference type="GO" id="GO:0003677">
    <property type="term" value="F:DNA binding"/>
    <property type="evidence" value="ECO:0007669"/>
    <property type="project" value="TreeGrafter"/>
</dbReference>
<dbReference type="PANTHER" id="PTHR10629:SF52">
    <property type="entry name" value="DNA (CYTOSINE-5)-METHYLTRANSFERASE 1"/>
    <property type="match status" value="1"/>
</dbReference>
<reference evidence="6" key="1">
    <citation type="submission" date="2023-06" db="EMBL/GenBank/DDBJ databases">
        <authorList>
            <consortium name="Lawrence Berkeley National Laboratory"/>
            <person name="Ahrendt S."/>
            <person name="Sahu N."/>
            <person name="Indic B."/>
            <person name="Wong-Bajracharya J."/>
            <person name="Merenyi Z."/>
            <person name="Ke H.-M."/>
            <person name="Monk M."/>
            <person name="Kocsube S."/>
            <person name="Drula E."/>
            <person name="Lipzen A."/>
            <person name="Balint B."/>
            <person name="Henrissat B."/>
            <person name="Andreopoulos B."/>
            <person name="Martin F.M."/>
            <person name="Harder C.B."/>
            <person name="Rigling D."/>
            <person name="Ford K.L."/>
            <person name="Foster G.D."/>
            <person name="Pangilinan J."/>
            <person name="Papanicolaou A."/>
            <person name="Barry K."/>
            <person name="LaButti K."/>
            <person name="Viragh M."/>
            <person name="Koriabine M."/>
            <person name="Yan M."/>
            <person name="Riley R."/>
            <person name="Champramary S."/>
            <person name="Plett K.L."/>
            <person name="Tsai I.J."/>
            <person name="Slot J."/>
            <person name="Sipos G."/>
            <person name="Plett J."/>
            <person name="Nagy L.G."/>
            <person name="Grigoriev I.V."/>
        </authorList>
    </citation>
    <scope>NUCLEOTIDE SEQUENCE</scope>
    <source>
        <strain evidence="6">ICMP 16352</strain>
    </source>
</reference>
<feature type="compositionally biased region" description="Low complexity" evidence="5">
    <location>
        <begin position="10"/>
        <end position="25"/>
    </location>
</feature>
<evidence type="ECO:0000256" key="1">
    <source>
        <dbReference type="ARBA" id="ARBA00011975"/>
    </source>
</evidence>
<dbReference type="InterPro" id="IPR001525">
    <property type="entry name" value="C5_MeTfrase"/>
</dbReference>
<evidence type="ECO:0000313" key="6">
    <source>
        <dbReference type="EMBL" id="KAK0473970.1"/>
    </source>
</evidence>
<feature type="compositionally biased region" description="Acidic residues" evidence="5">
    <location>
        <begin position="42"/>
        <end position="58"/>
    </location>
</feature>
<evidence type="ECO:0000256" key="4">
    <source>
        <dbReference type="ARBA" id="ARBA00022691"/>
    </source>
</evidence>
<dbReference type="InterPro" id="IPR050390">
    <property type="entry name" value="C5-Methyltransferase"/>
</dbReference>
<dbReference type="Pfam" id="PF00145">
    <property type="entry name" value="DNA_methylase"/>
    <property type="match status" value="1"/>
</dbReference>
<comment type="caution">
    <text evidence="6">The sequence shown here is derived from an EMBL/GenBank/DDBJ whole genome shotgun (WGS) entry which is preliminary data.</text>
</comment>
<feature type="region of interest" description="Disordered" evidence="5">
    <location>
        <begin position="935"/>
        <end position="978"/>
    </location>
</feature>
<sequence>MFPHPVVTTPLSSLAAPSSSNNSSSVLKYRVAQCAKARREDEYDSEDVENDSGDDYLEDGQKPPKSRKGLNGLSVGSSKSSRQRLTLPKAGPWHTDYVLSRGGVAQMKNRKDLNISAGYGKDNFWPRSAGLRELIQNMFDGALAALKAKPGCWACTAEDIEARPIFPPTGAWCGFPLNLHQVPFGQKLTFELHHKLTAASSPSKRSLKKEEPPLGWVSFQASSNGKCNLELYNGGQPLDFDCMTFGFSSKVGDSDFIGQHGDGMKMGINAIIRQKEDDHEHPPEVFYVTGKKQWDFLYVDDLLEAHQTQSKVPKVHGVLTQIIRFPLKSVRFEDFLFLRPAVDVLGTVISSIDRRGTVRHRVGVVLLDERLRHHIFVKGVFVQKRPDHTVGLHYGIDIWQNVEISRDRVGLQDDGECSNAAFRIWRSLFESSERARQLYIDLLIQHDSCIETRYIVEQLGKADAHLFFDQLRKDKGENVFFYHAEDAGETVRIIEQVLKKKPFLIPREFCRALLNCMVIITPEQARMKRFRCLSPSKYYNGDTPQLQYTAYLIKAFLDMDPDMMRFWDCFHFKSASANMGVEIVVDGGKVLLHDLTLSSVYIHRKPQFIMCFRHLRAADYLEETEPDRAHLDESLGDEQELAASEAEFFWEDDLSASVCDCSAIYVLHLMTQELTNVSTMQKTVLEMARQLALRSLPRNLTFVAMKPSHYAEDDAPLEMTLSWSTDDDLSGFKVFVYFDVHREPLLSEKKDEENRGTIGASPMPSTEPRADGSGMSVHYPKAFTEGEDLDDGLEVDLISDSNKIILNNLIPNGKKYIAQVCWNKPGALYSLPLSFAIPPVPPSSASLKIEYQAPKVTVEWDASPKSGADSWIVVLRLKDRELLRKETDTPKVELLLDEELCNDYSVVAEVYAKSSVCGLASTNFASKVVRHEAPPPSFPSFRSSHGSSSTAKSSSSPLVQPRESLASSVEQTTSSTSTPRLNQYLPLVACSIASTSCQDIISRSNLSSTRESCPGLVDGFDGFDTDSDDDLGTPVHDEMPINVDLVTDCLQDKIVATPEPMDIDNSSYFPVKTTFIDHQKIAVNNHYRVQLKSCDGSVHEATIYVHSIRYPQDPQDEASNVAVLQLSQYINWSLVHPDTPDNGLLLLYSEAEFMGTIRDSEMFSASAIVKVHECVQVSCASNSDATGPTARNFICNWSLRRIRSCKPGTLESFVEVPEHLHALEPSLRKGTPPRIDTLHFIDLFCGAGGASCGFKDAGFTPRFGVEASYVAGEAFQKNCPTAISYNECFDAFLGRPWPKNLLQTTVISVCAPSSIFGVDKHPIIQVINTFKPAYALYNCSVNQLSPNNISGFRKLQYQILKLGYGFTYGILKATDFGVSTVRNRLVLIAAAPSQPLPELPSPTHGGTNQPSMPTLQNAISDLDWKNTTCKATGTGLKSAVAHPSDGFHSVSRHCTGCIITDFTKWDDSCTVADLNEPLPGKFFFLCVGSLVA</sequence>
<feature type="compositionally biased region" description="Low complexity" evidence="5">
    <location>
        <begin position="939"/>
        <end position="956"/>
    </location>
</feature>